<proteinExistence type="inferred from homology"/>
<dbReference type="Proteomes" id="UP000003973">
    <property type="component" value="Unassembled WGS sequence"/>
</dbReference>
<dbReference type="HOGENOM" id="CLU_060250_0_0_4"/>
<comment type="similarity">
    <text evidence="4">Belongs to the glycosyltransferase 104 family.</text>
</comment>
<evidence type="ECO:0000256" key="6">
    <source>
        <dbReference type="ARBA" id="ARBA00030025"/>
    </source>
</evidence>
<evidence type="ECO:0000256" key="5">
    <source>
        <dbReference type="ARBA" id="ARBA00024416"/>
    </source>
</evidence>
<dbReference type="InterPro" id="IPR016633">
    <property type="entry name" value="EarP"/>
</dbReference>
<evidence type="ECO:0000313" key="9">
    <source>
        <dbReference type="Proteomes" id="UP000003973"/>
    </source>
</evidence>
<organism evidence="8 9">
    <name type="scientific">Oxalobacter paraformigenes</name>
    <dbReference type="NCBI Taxonomy" id="556268"/>
    <lineage>
        <taxon>Bacteria</taxon>
        <taxon>Pseudomonadati</taxon>
        <taxon>Pseudomonadota</taxon>
        <taxon>Betaproteobacteria</taxon>
        <taxon>Burkholderiales</taxon>
        <taxon>Oxalobacteraceae</taxon>
        <taxon>Oxalobacter</taxon>
    </lineage>
</organism>
<gene>
    <name evidence="8" type="ORF">OFAG_00457</name>
</gene>
<dbReference type="AlphaFoldDB" id="C3X268"/>
<dbReference type="NCBIfam" id="TIGR03837">
    <property type="entry name" value="efp_Arg_rhamno"/>
    <property type="match status" value="1"/>
</dbReference>
<evidence type="ECO:0000256" key="1">
    <source>
        <dbReference type="ARBA" id="ARBA00022676"/>
    </source>
</evidence>
<keyword evidence="2" id="KW-0808">Transferase</keyword>
<name>C3X268_9BURK</name>
<evidence type="ECO:0000256" key="3">
    <source>
        <dbReference type="ARBA" id="ARBA00024303"/>
    </source>
</evidence>
<comment type="caution">
    <text evidence="8">The sequence shown here is derived from an EMBL/GenBank/DDBJ whole genome shotgun (WGS) entry which is preliminary data.</text>
</comment>
<evidence type="ECO:0000313" key="8">
    <source>
        <dbReference type="EMBL" id="EEO27304.1"/>
    </source>
</evidence>
<comment type="function">
    <text evidence="3">Protein-arginine rhamnosyltransferase that catalyzes the transfer of a single rhamnose to elongation factor P (EF-P) on 'Lys-32', a modification required for EF-P-dependent rescue of polyproline stalled ribosomes.</text>
</comment>
<sequence>MTSPLRLDLFCRVIDNYGDAGVCWRLARQLANERGFRVRLWIDKPAVLQKICPDVVSEAVEQVVCGVGIRLWPSIFPAFPASDVPDVVVEGFGARLPESYVRLMAARQARPVWINLEYLSAESWVDESHLLASPQSWISLTKYFYFPGFTEKTGGLIREDGLIEARDHFQADRQNAVRFLSSLGVEAETEHFMVSLFCYPDAPVVSLLESFQRSRRKVLCLIPEGVASGAVRFFMGRDAVAGVRFSAGQLSLQILPMMEQNAYDYLLWSCDLNFVRGEDSFVRAQWAARPFVWHIYPQEEEVHLVKLEAFLDSYLADFSSENAERVKRFWHEWNAGKKQASLESMEEFGKILPQLKQHGRDWSKKMTARPDLASGLVRFINTLR</sequence>
<evidence type="ECO:0000256" key="2">
    <source>
        <dbReference type="ARBA" id="ARBA00022679"/>
    </source>
</evidence>
<keyword evidence="1" id="KW-0328">Glycosyltransferase</keyword>
<evidence type="ECO:0000256" key="7">
    <source>
        <dbReference type="ARBA" id="ARBA00048472"/>
    </source>
</evidence>
<dbReference type="Pfam" id="PF10093">
    <property type="entry name" value="EarP"/>
    <property type="match status" value="1"/>
</dbReference>
<accession>C3X268</accession>
<comment type="catalytic activity">
    <reaction evidence="7">
        <text>dTDP-beta-L-rhamnose + L-arginyl-[protein] = N(omega)-(alpha-L-rhamnosyl)-L-arginyl-[protein] + dTDP + H(+)</text>
        <dbReference type="Rhea" id="RHEA:66692"/>
        <dbReference type="Rhea" id="RHEA-COMP:10532"/>
        <dbReference type="Rhea" id="RHEA-COMP:17096"/>
        <dbReference type="ChEBI" id="CHEBI:15378"/>
        <dbReference type="ChEBI" id="CHEBI:29965"/>
        <dbReference type="ChEBI" id="CHEBI:57510"/>
        <dbReference type="ChEBI" id="CHEBI:58369"/>
        <dbReference type="ChEBI" id="CHEBI:167445"/>
    </reaction>
    <physiologicalReaction direction="left-to-right" evidence="7">
        <dbReference type="Rhea" id="RHEA:66693"/>
    </physiologicalReaction>
</comment>
<reference evidence="8" key="1">
    <citation type="submission" date="2011-10" db="EMBL/GenBank/DDBJ databases">
        <title>The Genome Sequence of Oxalobacter formigenes HOxBLS.</title>
        <authorList>
            <consortium name="The Broad Institute Genome Sequencing Platform"/>
            <person name="Earl A."/>
            <person name="Ward D."/>
            <person name="Feldgarden M."/>
            <person name="Gevers D."/>
            <person name="Allison M.J."/>
            <person name="Humphrey S."/>
            <person name="Young S.K."/>
            <person name="Zeng Q."/>
            <person name="Gargeya S."/>
            <person name="Fitzgerald M."/>
            <person name="Haas B."/>
            <person name="Abouelleil A."/>
            <person name="Alvarado L."/>
            <person name="Arachchi H.M."/>
            <person name="Berlin A."/>
            <person name="Brown A."/>
            <person name="Chapman S.B."/>
            <person name="Chen Z."/>
            <person name="Dunbar C."/>
            <person name="Freedman E."/>
            <person name="Gearin G."/>
            <person name="Goldberg J."/>
            <person name="Griggs A."/>
            <person name="Gujja S."/>
            <person name="Heiman D."/>
            <person name="Howarth C."/>
            <person name="Larson L."/>
            <person name="Lui A."/>
            <person name="MacDonald P.J.P."/>
            <person name="Montmayeur A."/>
            <person name="Murphy C."/>
            <person name="Neiman D."/>
            <person name="Pearson M."/>
            <person name="Priest M."/>
            <person name="Roberts A."/>
            <person name="Saif S."/>
            <person name="Shea T."/>
            <person name="Shenoy N."/>
            <person name="Sisk P."/>
            <person name="Stolte C."/>
            <person name="Sykes S."/>
            <person name="Wortman J."/>
            <person name="Nusbaum C."/>
            <person name="Birren B."/>
        </authorList>
    </citation>
    <scope>NUCLEOTIDE SEQUENCE [LARGE SCALE GENOMIC DNA]</scope>
    <source>
        <strain evidence="8">HOxBLS</strain>
    </source>
</reference>
<dbReference type="eggNOG" id="COG4394">
    <property type="taxonomic scope" value="Bacteria"/>
</dbReference>
<keyword evidence="9" id="KW-1185">Reference proteome</keyword>
<dbReference type="PIRSF" id="PIRSF015557">
    <property type="entry name" value="UCP015557"/>
    <property type="match status" value="1"/>
</dbReference>
<evidence type="ECO:0000256" key="4">
    <source>
        <dbReference type="ARBA" id="ARBA00024346"/>
    </source>
</evidence>
<protein>
    <recommendedName>
        <fullName evidence="5">Protein-arginine rhamnosyltransferase</fullName>
    </recommendedName>
    <alternativeName>
        <fullName evidence="6">EF-P arginine rhamnosyltransferase</fullName>
    </alternativeName>
</protein>
<dbReference type="GO" id="GO:0106361">
    <property type="term" value="F:protein-arginine rhamnosyltransferase activity"/>
    <property type="evidence" value="ECO:0007669"/>
    <property type="project" value="InterPro"/>
</dbReference>
<dbReference type="RefSeq" id="WP_005876223.1">
    <property type="nucleotide sequence ID" value="NZ_CABMNL010000001.1"/>
</dbReference>
<dbReference type="EMBL" id="ACDP02000028">
    <property type="protein sequence ID" value="EEO27304.1"/>
    <property type="molecule type" value="Genomic_DNA"/>
</dbReference>